<evidence type="ECO:0000259" key="7">
    <source>
        <dbReference type="Pfam" id="PF00588"/>
    </source>
</evidence>
<keyword evidence="4" id="KW-0949">S-adenosyl-L-methionine</keyword>
<dbReference type="InterPro" id="IPR001537">
    <property type="entry name" value="SpoU_MeTrfase"/>
</dbReference>
<keyword evidence="9" id="KW-1185">Reference proteome</keyword>
<keyword evidence="2" id="KW-0489">Methyltransferase</keyword>
<name>A0A8J6CBW5_DIALT</name>
<dbReference type="Proteomes" id="UP000751190">
    <property type="component" value="Unassembled WGS sequence"/>
</dbReference>
<evidence type="ECO:0000256" key="2">
    <source>
        <dbReference type="ARBA" id="ARBA00022603"/>
    </source>
</evidence>
<dbReference type="EMBL" id="JAGTXO010000014">
    <property type="protein sequence ID" value="KAG8464105.1"/>
    <property type="molecule type" value="Genomic_DNA"/>
</dbReference>
<organism evidence="8 9">
    <name type="scientific">Diacronema lutheri</name>
    <name type="common">Unicellular marine alga</name>
    <name type="synonym">Monochrysis lutheri</name>
    <dbReference type="NCBI Taxonomy" id="2081491"/>
    <lineage>
        <taxon>Eukaryota</taxon>
        <taxon>Haptista</taxon>
        <taxon>Haptophyta</taxon>
        <taxon>Pavlovophyceae</taxon>
        <taxon>Pavlovales</taxon>
        <taxon>Pavlovaceae</taxon>
        <taxon>Diacronema</taxon>
    </lineage>
</organism>
<feature type="signal peptide" evidence="6">
    <location>
        <begin position="1"/>
        <end position="26"/>
    </location>
</feature>
<evidence type="ECO:0000256" key="1">
    <source>
        <dbReference type="ARBA" id="ARBA00007228"/>
    </source>
</evidence>
<protein>
    <recommendedName>
        <fullName evidence="7">tRNA/rRNA methyltransferase SpoU type domain-containing protein</fullName>
    </recommendedName>
</protein>
<evidence type="ECO:0000256" key="4">
    <source>
        <dbReference type="ARBA" id="ARBA00022691"/>
    </source>
</evidence>
<dbReference type="PANTHER" id="PTHR42786:SF7">
    <property type="entry name" value="TRNA_RRNA METHYLTRANSFERASE SPOU TYPE DOMAIN-CONTAINING PROTEIN"/>
    <property type="match status" value="1"/>
</dbReference>
<evidence type="ECO:0000256" key="6">
    <source>
        <dbReference type="SAM" id="SignalP"/>
    </source>
</evidence>
<dbReference type="GO" id="GO:0008173">
    <property type="term" value="F:RNA methyltransferase activity"/>
    <property type="evidence" value="ECO:0007669"/>
    <property type="project" value="InterPro"/>
</dbReference>
<evidence type="ECO:0000256" key="3">
    <source>
        <dbReference type="ARBA" id="ARBA00022679"/>
    </source>
</evidence>
<dbReference type="SUPFAM" id="SSF75217">
    <property type="entry name" value="alpha/beta knot"/>
    <property type="match status" value="1"/>
</dbReference>
<evidence type="ECO:0000313" key="8">
    <source>
        <dbReference type="EMBL" id="KAG8464105.1"/>
    </source>
</evidence>
<dbReference type="OrthoDB" id="241340at2759"/>
<dbReference type="PANTHER" id="PTHR42786">
    <property type="entry name" value="TRNA/RRNA METHYLTRANSFERASE"/>
    <property type="match status" value="1"/>
</dbReference>
<dbReference type="Pfam" id="PF00588">
    <property type="entry name" value="SpoU_methylase"/>
    <property type="match status" value="1"/>
</dbReference>
<gene>
    <name evidence="8" type="ORF">KFE25_000273</name>
</gene>
<evidence type="ECO:0000313" key="9">
    <source>
        <dbReference type="Proteomes" id="UP000751190"/>
    </source>
</evidence>
<dbReference type="InterPro" id="IPR029026">
    <property type="entry name" value="tRNA_m1G_MTases_N"/>
</dbReference>
<keyword evidence="3" id="KW-0808">Transferase</keyword>
<dbReference type="GO" id="GO:0002128">
    <property type="term" value="P:tRNA nucleoside ribose methylation"/>
    <property type="evidence" value="ECO:0007669"/>
    <property type="project" value="TreeGrafter"/>
</dbReference>
<dbReference type="GO" id="GO:0003723">
    <property type="term" value="F:RNA binding"/>
    <property type="evidence" value="ECO:0007669"/>
    <property type="project" value="InterPro"/>
</dbReference>
<dbReference type="Gene3D" id="1.10.8.590">
    <property type="match status" value="1"/>
</dbReference>
<dbReference type="AlphaFoldDB" id="A0A8J6CBW5"/>
<keyword evidence="6" id="KW-0732">Signal</keyword>
<feature type="chain" id="PRO_5035154058" description="tRNA/rRNA methyltransferase SpoU type domain-containing protein" evidence="6">
    <location>
        <begin position="27"/>
        <end position="395"/>
    </location>
</feature>
<dbReference type="InterPro" id="IPR004384">
    <property type="entry name" value="RNA_MeTrfase_TrmJ/LasT"/>
</dbReference>
<dbReference type="InterPro" id="IPR029028">
    <property type="entry name" value="Alpha/beta_knot_MTases"/>
</dbReference>
<comment type="similarity">
    <text evidence="1">Belongs to the class IV-like SAM-binding methyltransferase superfamily. RNA methyltransferase TrmH family.</text>
</comment>
<dbReference type="GO" id="GO:0005829">
    <property type="term" value="C:cytosol"/>
    <property type="evidence" value="ECO:0007669"/>
    <property type="project" value="TreeGrafter"/>
</dbReference>
<reference evidence="8" key="1">
    <citation type="submission" date="2021-05" db="EMBL/GenBank/DDBJ databases">
        <title>The genome of the haptophyte Pavlova lutheri (Diacronema luteri, Pavlovales) - a model for lipid biosynthesis in eukaryotic algae.</title>
        <authorList>
            <person name="Hulatt C.J."/>
            <person name="Posewitz M.C."/>
        </authorList>
    </citation>
    <scope>NUCLEOTIDE SEQUENCE</scope>
    <source>
        <strain evidence="8">NIVA-4/92</strain>
    </source>
</reference>
<dbReference type="Gene3D" id="3.40.1280.10">
    <property type="match status" value="1"/>
</dbReference>
<comment type="caution">
    <text evidence="8">The sequence shown here is derived from an EMBL/GenBank/DDBJ whole genome shotgun (WGS) entry which is preliminary data.</text>
</comment>
<dbReference type="CDD" id="cd18093">
    <property type="entry name" value="SpoU-like_TrmJ"/>
    <property type="match status" value="1"/>
</dbReference>
<feature type="domain" description="tRNA/rRNA methyltransferase SpoU type" evidence="7">
    <location>
        <begin position="98"/>
        <end position="250"/>
    </location>
</feature>
<feature type="region of interest" description="Disordered" evidence="5">
    <location>
        <begin position="367"/>
        <end position="395"/>
    </location>
</feature>
<proteinExistence type="inferred from homology"/>
<evidence type="ECO:0000256" key="5">
    <source>
        <dbReference type="SAM" id="MobiDB-lite"/>
    </source>
</evidence>
<accession>A0A8J6CBW5</accession>
<sequence>MAATVAWRLWWVGLSLLACTETGVRGAATRARVVRADLRRASAVMNIEKPSYRKVRDFLSRIDSAVIATDSTLAQQARNVFSKEDAYAFSREAYTGPVVLLVRPHLPQNIGSVARSMLNFGLTELRIVRPDDARWLCDDALATATGAREILENAVVYDDLRAAVADMHTVYATTARFRDTNKPEPLVPREAAEQIAASIGAGRKVGILFGSERNGLSNDEVDVAHELVCIPSNMMFGSLNLSHAVMVLAYECWLALLALSEKRAAQRARARPSARFDAIGQAVEDGRAAAEPATPQPPVTLEAMPATFSETEALFSRLRHGIEATGKFSPERAMSVYPKLHNMLLRLRPSGAEVRLLHGVVRAVFGRPSDTDTHADADGAEPASAGSDDPMEARG</sequence>